<dbReference type="EMBL" id="KN826645">
    <property type="protein sequence ID" value="KIK78277.1"/>
    <property type="molecule type" value="Genomic_DNA"/>
</dbReference>
<reference evidence="2" key="2">
    <citation type="submission" date="2015-01" db="EMBL/GenBank/DDBJ databases">
        <title>Evolutionary Origins and Diversification of the Mycorrhizal Mutualists.</title>
        <authorList>
            <consortium name="DOE Joint Genome Institute"/>
            <consortium name="Mycorrhizal Genomics Consortium"/>
            <person name="Kohler A."/>
            <person name="Kuo A."/>
            <person name="Nagy L.G."/>
            <person name="Floudas D."/>
            <person name="Copeland A."/>
            <person name="Barry K.W."/>
            <person name="Cichocki N."/>
            <person name="Veneault-Fourrey C."/>
            <person name="LaButti K."/>
            <person name="Lindquist E.A."/>
            <person name="Lipzen A."/>
            <person name="Lundell T."/>
            <person name="Morin E."/>
            <person name="Murat C."/>
            <person name="Riley R."/>
            <person name="Ohm R."/>
            <person name="Sun H."/>
            <person name="Tunlid A."/>
            <person name="Henrissat B."/>
            <person name="Grigoriev I.V."/>
            <person name="Hibbett D.S."/>
            <person name="Martin F."/>
        </authorList>
    </citation>
    <scope>NUCLEOTIDE SEQUENCE [LARGE SCALE GENOMIC DNA]</scope>
    <source>
        <strain evidence="2">Ve08.2h10</strain>
    </source>
</reference>
<name>A0A0D0C535_9AGAM</name>
<proteinExistence type="predicted"/>
<gene>
    <name evidence="1" type="ORF">PAXRUDRAFT_164420</name>
</gene>
<evidence type="ECO:0000313" key="1">
    <source>
        <dbReference type="EMBL" id="KIK78277.1"/>
    </source>
</evidence>
<accession>A0A0D0C535</accession>
<evidence type="ECO:0000313" key="2">
    <source>
        <dbReference type="Proteomes" id="UP000054538"/>
    </source>
</evidence>
<reference evidence="1 2" key="1">
    <citation type="submission" date="2014-04" db="EMBL/GenBank/DDBJ databases">
        <authorList>
            <consortium name="DOE Joint Genome Institute"/>
            <person name="Kuo A."/>
            <person name="Kohler A."/>
            <person name="Jargeat P."/>
            <person name="Nagy L.G."/>
            <person name="Floudas D."/>
            <person name="Copeland A."/>
            <person name="Barry K.W."/>
            <person name="Cichocki N."/>
            <person name="Veneault-Fourrey C."/>
            <person name="LaButti K."/>
            <person name="Lindquist E.A."/>
            <person name="Lipzen A."/>
            <person name="Lundell T."/>
            <person name="Morin E."/>
            <person name="Murat C."/>
            <person name="Sun H."/>
            <person name="Tunlid A."/>
            <person name="Henrissat B."/>
            <person name="Grigoriev I.V."/>
            <person name="Hibbett D.S."/>
            <person name="Martin F."/>
            <person name="Nordberg H.P."/>
            <person name="Cantor M.N."/>
            <person name="Hua S.X."/>
        </authorList>
    </citation>
    <scope>NUCLEOTIDE SEQUENCE [LARGE SCALE GENOMIC DNA]</scope>
    <source>
        <strain evidence="1 2">Ve08.2h10</strain>
    </source>
</reference>
<organism evidence="1 2">
    <name type="scientific">Paxillus rubicundulus Ve08.2h10</name>
    <dbReference type="NCBI Taxonomy" id="930991"/>
    <lineage>
        <taxon>Eukaryota</taxon>
        <taxon>Fungi</taxon>
        <taxon>Dikarya</taxon>
        <taxon>Basidiomycota</taxon>
        <taxon>Agaricomycotina</taxon>
        <taxon>Agaricomycetes</taxon>
        <taxon>Agaricomycetidae</taxon>
        <taxon>Boletales</taxon>
        <taxon>Paxilineae</taxon>
        <taxon>Paxillaceae</taxon>
        <taxon>Paxillus</taxon>
    </lineage>
</organism>
<keyword evidence="2" id="KW-1185">Reference proteome</keyword>
<dbReference type="Proteomes" id="UP000054538">
    <property type="component" value="Unassembled WGS sequence"/>
</dbReference>
<protein>
    <submittedName>
        <fullName evidence="1">Uncharacterized protein</fullName>
    </submittedName>
</protein>
<dbReference type="HOGENOM" id="CLU_031133_0_0_1"/>
<dbReference type="InParanoid" id="A0A0D0C535"/>
<sequence>MLPRKYKVQNANSREEYLNHKLLAVVGLPSTSERLAATLFHISQMDKIPSATIEAIQAVAFILEEEATTSTIKELKNQITEGTSKEVASQVITSIAPHVANMLKASDSLNSKISQLITQNLQMNAPTTTTSSPATNMAMFYSAIIKSNANLTQINPQASAALARAVTRDCQILLDPLDEQPLHDPSQTASDIAEQLQAAIEMAHGDDTPIIAIKAITCLHNGALLLELDSTLSAKWLRHEDNKKKFIDALGKPVSIKNCLFPVLIPFLPVSSPIETDNWLKSVELENHILTGSIRSARWVKPVLRRAPNQRVAHTILQMTTPQAANTIIRDGVYI</sequence>
<dbReference type="AlphaFoldDB" id="A0A0D0C535"/>
<dbReference type="OrthoDB" id="2692743at2759"/>